<keyword evidence="10 15" id="KW-0472">Membrane</keyword>
<feature type="disulfide bond" evidence="13">
    <location>
        <begin position="494"/>
        <end position="499"/>
    </location>
</feature>
<feature type="disulfide bond" evidence="13">
    <location>
        <begin position="549"/>
        <end position="554"/>
    </location>
</feature>
<dbReference type="Gene3D" id="2.10.25.10">
    <property type="entry name" value="Laminin"/>
    <property type="match status" value="3"/>
</dbReference>
<feature type="disulfide bond" evidence="13">
    <location>
        <begin position="455"/>
        <end position="464"/>
    </location>
</feature>
<dbReference type="InterPro" id="IPR014836">
    <property type="entry name" value="Integrin_bsu_cyt_dom"/>
</dbReference>
<evidence type="ECO:0000256" key="14">
    <source>
        <dbReference type="RuleBase" id="RU000633"/>
    </source>
</evidence>
<dbReference type="InterPro" id="IPR036465">
    <property type="entry name" value="vWFA_dom_sf"/>
</dbReference>
<dbReference type="Pfam" id="PF08725">
    <property type="entry name" value="Integrin_b_cyt"/>
    <property type="match status" value="1"/>
</dbReference>
<feature type="chain" id="PRO_5035311747" description="Integrin beta" evidence="16">
    <location>
        <begin position="20"/>
        <end position="759"/>
    </location>
</feature>
<evidence type="ECO:0000256" key="10">
    <source>
        <dbReference type="ARBA" id="ARBA00023136"/>
    </source>
</evidence>
<evidence type="ECO:0000259" key="17">
    <source>
        <dbReference type="SMART" id="SM00187"/>
    </source>
</evidence>
<keyword evidence="6" id="KW-0677">Repeat</keyword>
<dbReference type="PANTHER" id="PTHR10082">
    <property type="entry name" value="INTEGRIN BETA SUBUNIT"/>
    <property type="match status" value="1"/>
</dbReference>
<keyword evidence="12" id="KW-0325">Glycoprotein</keyword>
<dbReference type="PRINTS" id="PR01186">
    <property type="entry name" value="INTEGRINB"/>
</dbReference>
<accession>A0A8J2W4H0</accession>
<dbReference type="SUPFAM" id="SSF57196">
    <property type="entry name" value="EGF/Laminin"/>
    <property type="match status" value="1"/>
</dbReference>
<evidence type="ECO:0000256" key="7">
    <source>
        <dbReference type="ARBA" id="ARBA00022889"/>
    </source>
</evidence>
<feature type="disulfide bond" evidence="13">
    <location>
        <begin position="231"/>
        <end position="272"/>
    </location>
</feature>
<evidence type="ECO:0000313" key="20">
    <source>
        <dbReference type="Proteomes" id="UP000789524"/>
    </source>
</evidence>
<evidence type="ECO:0000256" key="2">
    <source>
        <dbReference type="ARBA" id="ARBA00007449"/>
    </source>
</evidence>
<dbReference type="Pfam" id="PF23105">
    <property type="entry name" value="EGF_integrin"/>
    <property type="match status" value="1"/>
</dbReference>
<dbReference type="EMBL" id="CAKASE010000058">
    <property type="protein sequence ID" value="CAG9567450.1"/>
    <property type="molecule type" value="Genomic_DNA"/>
</dbReference>
<evidence type="ECO:0000256" key="11">
    <source>
        <dbReference type="ARBA" id="ARBA00023157"/>
    </source>
</evidence>
<keyword evidence="9 14" id="KW-0401">Integrin</keyword>
<dbReference type="GO" id="GO:0016477">
    <property type="term" value="P:cell migration"/>
    <property type="evidence" value="ECO:0007669"/>
    <property type="project" value="TreeGrafter"/>
</dbReference>
<protein>
    <recommendedName>
        <fullName evidence="14">Integrin beta</fullName>
    </recommendedName>
</protein>
<dbReference type="FunFam" id="2.10.25.10:FF:000036">
    <property type="entry name" value="Integrin beta"/>
    <property type="match status" value="1"/>
</dbReference>
<dbReference type="GO" id="GO:0008305">
    <property type="term" value="C:integrin complex"/>
    <property type="evidence" value="ECO:0007669"/>
    <property type="project" value="TreeGrafter"/>
</dbReference>
<feature type="transmembrane region" description="Helical" evidence="15">
    <location>
        <begin position="691"/>
        <end position="713"/>
    </location>
</feature>
<dbReference type="SMART" id="SM01241">
    <property type="entry name" value="Integrin_b_cyt"/>
    <property type="match status" value="1"/>
</dbReference>
<dbReference type="AlphaFoldDB" id="A0A8J2W4H0"/>
<dbReference type="Gene3D" id="3.40.50.410">
    <property type="entry name" value="von Willebrand factor, type A domain"/>
    <property type="match status" value="1"/>
</dbReference>
<feature type="disulfide bond" evidence="13">
    <location>
        <begin position="569"/>
        <end position="574"/>
    </location>
</feature>
<dbReference type="GO" id="GO:0005178">
    <property type="term" value="F:integrin binding"/>
    <property type="evidence" value="ECO:0007669"/>
    <property type="project" value="TreeGrafter"/>
</dbReference>
<comment type="caution">
    <text evidence="19">The sequence shown here is derived from an EMBL/GenBank/DDBJ whole genome shotgun (WGS) entry which is preliminary data.</text>
</comment>
<feature type="domain" description="Integrin beta subunit VWA" evidence="17">
    <location>
        <begin position="28"/>
        <end position="427"/>
    </location>
</feature>
<dbReference type="GO" id="GO:0007160">
    <property type="term" value="P:cell-matrix adhesion"/>
    <property type="evidence" value="ECO:0007669"/>
    <property type="project" value="TreeGrafter"/>
</dbReference>
<dbReference type="SUPFAM" id="SSF69179">
    <property type="entry name" value="Integrin domains"/>
    <property type="match status" value="1"/>
</dbReference>
<keyword evidence="7 14" id="KW-0130">Cell adhesion</keyword>
<evidence type="ECO:0000256" key="16">
    <source>
        <dbReference type="SAM" id="SignalP"/>
    </source>
</evidence>
<dbReference type="GO" id="GO:0033627">
    <property type="term" value="P:cell adhesion mediated by integrin"/>
    <property type="evidence" value="ECO:0007669"/>
    <property type="project" value="TreeGrafter"/>
</dbReference>
<evidence type="ECO:0000313" key="19">
    <source>
        <dbReference type="EMBL" id="CAG9567450.1"/>
    </source>
</evidence>
<dbReference type="GO" id="GO:0007229">
    <property type="term" value="P:integrin-mediated signaling pathway"/>
    <property type="evidence" value="ECO:0007669"/>
    <property type="project" value="UniProtKB-KW"/>
</dbReference>
<dbReference type="InterPro" id="IPR040622">
    <property type="entry name" value="EGF_integrin_1"/>
</dbReference>
<dbReference type="OrthoDB" id="410592at2759"/>
<dbReference type="Pfam" id="PF00362">
    <property type="entry name" value="Integrin_beta"/>
    <property type="match status" value="1"/>
</dbReference>
<feature type="disulfide bond" evidence="13">
    <location>
        <begin position="538"/>
        <end position="547"/>
    </location>
</feature>
<dbReference type="InterPro" id="IPR057243">
    <property type="entry name" value="Integrin_I-EGF_CS"/>
</dbReference>
<dbReference type="GO" id="GO:0005925">
    <property type="term" value="C:focal adhesion"/>
    <property type="evidence" value="ECO:0007669"/>
    <property type="project" value="TreeGrafter"/>
</dbReference>
<dbReference type="PANTHER" id="PTHR10082:SF60">
    <property type="entry name" value="INTEGRIN BETA-PS"/>
    <property type="match status" value="1"/>
</dbReference>
<dbReference type="SMART" id="SM00187">
    <property type="entry name" value="INB"/>
    <property type="match status" value="1"/>
</dbReference>
<feature type="disulfide bond" evidence="13">
    <location>
        <begin position="601"/>
        <end position="610"/>
    </location>
</feature>
<evidence type="ECO:0000256" key="13">
    <source>
        <dbReference type="PIRSR" id="PIRSR002512-1"/>
    </source>
</evidence>
<dbReference type="Pfam" id="PF18372">
    <property type="entry name" value="I-EGF_1"/>
    <property type="match status" value="1"/>
</dbReference>
<feature type="disulfide bond" evidence="13">
    <location>
        <begin position="501"/>
        <end position="510"/>
    </location>
</feature>
<feature type="disulfide bond" evidence="13">
    <location>
        <begin position="531"/>
        <end position="536"/>
    </location>
</feature>
<dbReference type="Gene3D" id="1.20.5.100">
    <property type="entry name" value="Cytochrome c1, transmembrane anchor, C-terminal"/>
    <property type="match status" value="1"/>
</dbReference>
<gene>
    <name evidence="19" type="ORF">DCHRY22_LOCUS7711</name>
</gene>
<keyword evidence="20" id="KW-1185">Reference proteome</keyword>
<feature type="disulfide bond" evidence="13">
    <location>
        <begin position="576"/>
        <end position="590"/>
    </location>
</feature>
<feature type="disulfide bond" evidence="13">
    <location>
        <begin position="372"/>
        <end position="377"/>
    </location>
</feature>
<feature type="disulfide bond" evidence="13">
    <location>
        <begin position="450"/>
        <end position="488"/>
    </location>
</feature>
<evidence type="ECO:0000256" key="8">
    <source>
        <dbReference type="ARBA" id="ARBA00022989"/>
    </source>
</evidence>
<feature type="disulfide bond" evidence="13">
    <location>
        <begin position="425"/>
        <end position="429"/>
    </location>
</feature>
<evidence type="ECO:0000259" key="18">
    <source>
        <dbReference type="SMART" id="SM01241"/>
    </source>
</evidence>
<dbReference type="Pfam" id="PF23106">
    <property type="entry name" value="EGF_Teneurin"/>
    <property type="match status" value="1"/>
</dbReference>
<sequence length="759" mass="85177">MHFLYQIILVLCCFTLISCESNCHNFDTCGGCIGYAFDRCVWCAAKNHSGRRCQSKSTLPANATWCDEAVYDPEFNKDIVSDENFNTGQDGTKTIQFRPQNIKIKVRPGVPVDFMMSYKPATDYPLDLYYLMDYSKTMQVHATTLMEQGYKIYKELYKLTNNVRLGIGSFIEKPALPYADISVAESYSFKNHLSLTDNMTLFERAINGTPFGSNYDDPEAGFDALMQAMVCIKEIGWRENSRRIIVLSTDSTYHSAGDGKFVGAVLKNDMQCHLDGNIYGDMSLKFDYPSVGQINNIATKNNFKIIFAVEKKVMRDYKALETKIQGSKYVELKTGSKIVDMIKKEYLELVRTITLDAYNIPSVMELNYEPDCSSGACNVEHNKTLNIKGTLTVRSCPENKDVTQSLMIGPLSLNEKLNIEVEIDCECECEKAKNREENSKLCSENGTYQCGVCKCNENRSGDICQCVGNSLDTGDRNKCKAKNDIFPCSMFGTCRCGKCECPKGFSGAYCEFNDNACPSPGGLICAGHGNCSFGRCICEPHWTGEGCKCPENNCMAPYSQEICSGNGDCVCGECKCKPMANNNICSGKFCDDCEELAAKRCKELEEYAYCNYNANKTICDETFNHTDTEVILVNKTEIYSADWYMAKMWCRKYLDDGRILVFKYHYPNSTTTSSLLLIIQNELDMKSHVNLWIAGGSVLGSVLLIGLATVLIWKVLIDMYDRREYQNFIKSSAAAGYNVENAVYSPPIVTYRNPMCESK</sequence>
<evidence type="ECO:0000256" key="5">
    <source>
        <dbReference type="ARBA" id="ARBA00022729"/>
    </source>
</evidence>
<keyword evidence="4 14" id="KW-0812">Transmembrane</keyword>
<evidence type="ECO:0000256" key="15">
    <source>
        <dbReference type="SAM" id="Phobius"/>
    </source>
</evidence>
<dbReference type="GO" id="GO:0009986">
    <property type="term" value="C:cell surface"/>
    <property type="evidence" value="ECO:0007669"/>
    <property type="project" value="TreeGrafter"/>
</dbReference>
<dbReference type="InterPro" id="IPR015812">
    <property type="entry name" value="Integrin_bsu"/>
</dbReference>
<proteinExistence type="inferred from homology"/>
<comment type="subcellular location">
    <subcellularLocation>
        <location evidence="14">Cell membrane</location>
        <topology evidence="14">Single-pass type I membrane protein</topology>
    </subcellularLocation>
    <subcellularLocation>
        <location evidence="1">Membrane</location>
        <topology evidence="1">Single-pass type I membrane protein</topology>
    </subcellularLocation>
</comment>
<feature type="disulfide bond" evidence="13">
    <location>
        <begin position="496"/>
        <end position="525"/>
    </location>
</feature>
<dbReference type="InterPro" id="IPR032695">
    <property type="entry name" value="Integrin_dom_sf"/>
</dbReference>
<dbReference type="GO" id="GO:0007157">
    <property type="term" value="P:heterophilic cell-cell adhesion via plasma membrane cell adhesion molecules"/>
    <property type="evidence" value="ECO:0007669"/>
    <property type="project" value="UniProtKB-ARBA"/>
</dbReference>
<dbReference type="Gene3D" id="2.60.40.1510">
    <property type="entry name" value="ntegrin, alpha v. Chain A, domain 3"/>
    <property type="match status" value="1"/>
</dbReference>
<feature type="disulfide bond" evidence="13">
    <location>
        <begin position="29"/>
        <end position="40"/>
    </location>
</feature>
<dbReference type="Pfam" id="PF07974">
    <property type="entry name" value="EGF_2"/>
    <property type="match status" value="1"/>
</dbReference>
<evidence type="ECO:0000256" key="12">
    <source>
        <dbReference type="ARBA" id="ARBA00023180"/>
    </source>
</evidence>
<dbReference type="InterPro" id="IPR013111">
    <property type="entry name" value="EGF_extracell"/>
</dbReference>
<dbReference type="PROSITE" id="PS52047">
    <property type="entry name" value="I_EGF_2"/>
    <property type="match status" value="1"/>
</dbReference>
<feature type="disulfide bond" evidence="13">
    <location>
        <begin position="43"/>
        <end position="53"/>
    </location>
</feature>
<dbReference type="InterPro" id="IPR057073">
    <property type="entry name" value="EGF_integrin_2"/>
</dbReference>
<comment type="similarity">
    <text evidence="2 14">Belongs to the integrin beta chain family.</text>
</comment>
<feature type="signal peptide" evidence="16">
    <location>
        <begin position="1"/>
        <end position="19"/>
    </location>
</feature>
<organism evidence="19 20">
    <name type="scientific">Danaus chrysippus</name>
    <name type="common">African queen</name>
    <dbReference type="NCBI Taxonomy" id="151541"/>
    <lineage>
        <taxon>Eukaryota</taxon>
        <taxon>Metazoa</taxon>
        <taxon>Ecdysozoa</taxon>
        <taxon>Arthropoda</taxon>
        <taxon>Hexapoda</taxon>
        <taxon>Insecta</taxon>
        <taxon>Pterygota</taxon>
        <taxon>Neoptera</taxon>
        <taxon>Endopterygota</taxon>
        <taxon>Lepidoptera</taxon>
        <taxon>Glossata</taxon>
        <taxon>Ditrysia</taxon>
        <taxon>Papilionoidea</taxon>
        <taxon>Nymphalidae</taxon>
        <taxon>Danainae</taxon>
        <taxon>Danaini</taxon>
        <taxon>Danaina</taxon>
        <taxon>Danaus</taxon>
        <taxon>Anosia</taxon>
    </lineage>
</organism>
<keyword evidence="8 15" id="KW-1133">Transmembrane helix</keyword>
<reference evidence="19" key="1">
    <citation type="submission" date="2021-09" db="EMBL/GenBank/DDBJ databases">
        <authorList>
            <person name="Martin H S."/>
        </authorList>
    </citation>
    <scope>NUCLEOTIDE SEQUENCE</scope>
</reference>
<feature type="domain" description="Integrin beta subunit cytoplasmic" evidence="18">
    <location>
        <begin position="714"/>
        <end position="759"/>
    </location>
</feature>
<name>A0A8J2W4H0_9NEOP</name>
<keyword evidence="3" id="KW-0245">EGF-like domain</keyword>
<dbReference type="PROSITE" id="PS00243">
    <property type="entry name" value="I_EGF_1"/>
    <property type="match status" value="1"/>
</dbReference>
<evidence type="ECO:0000256" key="1">
    <source>
        <dbReference type="ARBA" id="ARBA00004479"/>
    </source>
</evidence>
<dbReference type="InterPro" id="IPR002369">
    <property type="entry name" value="Integrin_bsu_VWA"/>
</dbReference>
<evidence type="ECO:0000256" key="9">
    <source>
        <dbReference type="ARBA" id="ARBA00023037"/>
    </source>
</evidence>
<keyword evidence="11 13" id="KW-1015">Disulfide bond</keyword>
<dbReference type="Proteomes" id="UP000789524">
    <property type="component" value="Unassembled WGS sequence"/>
</dbReference>
<dbReference type="PIRSF" id="PIRSF002512">
    <property type="entry name" value="Integrin_B"/>
    <property type="match status" value="1"/>
</dbReference>
<dbReference type="SUPFAM" id="SSF53300">
    <property type="entry name" value="vWA-like"/>
    <property type="match status" value="1"/>
</dbReference>
<evidence type="ECO:0000256" key="6">
    <source>
        <dbReference type="ARBA" id="ARBA00022737"/>
    </source>
</evidence>
<evidence type="ECO:0000256" key="4">
    <source>
        <dbReference type="ARBA" id="ARBA00022692"/>
    </source>
</evidence>
<evidence type="ECO:0000256" key="3">
    <source>
        <dbReference type="ARBA" id="ARBA00022536"/>
    </source>
</evidence>
<keyword evidence="5 16" id="KW-0732">Signal</keyword>